<reference evidence="2 3" key="1">
    <citation type="submission" date="2021-06" db="EMBL/GenBank/DDBJ databases">
        <authorList>
            <person name="Palmer J.M."/>
        </authorList>
    </citation>
    <scope>NUCLEOTIDE SEQUENCE [LARGE SCALE GENOMIC DNA]</scope>
    <source>
        <strain evidence="3">if_2019</strain>
        <tissue evidence="2">Muscle</tissue>
    </source>
</reference>
<keyword evidence="1" id="KW-0472">Membrane</keyword>
<feature type="transmembrane region" description="Helical" evidence="1">
    <location>
        <begin position="46"/>
        <end position="73"/>
    </location>
</feature>
<accession>A0ABV0VK44</accession>
<name>A0ABV0VK44_9TELE</name>
<gene>
    <name evidence="2" type="ORF">ILYODFUR_036468</name>
</gene>
<sequence length="103" mass="11679">MKEERNDSFFFPYLCSALLSCILSSLHPPPFLPCIFSFFLFLPCDLTLFASVILSVIHSLLVSHVFLCVLALCPCVLPPLLLYFLSRSFLSFFPFLGSSLLFF</sequence>
<keyword evidence="1" id="KW-1133">Transmembrane helix</keyword>
<keyword evidence="1" id="KW-0812">Transmembrane</keyword>
<evidence type="ECO:0000313" key="3">
    <source>
        <dbReference type="Proteomes" id="UP001482620"/>
    </source>
</evidence>
<dbReference type="EMBL" id="JAHRIQ010111702">
    <property type="protein sequence ID" value="MEQ2257612.1"/>
    <property type="molecule type" value="Genomic_DNA"/>
</dbReference>
<feature type="transmembrane region" description="Helical" evidence="1">
    <location>
        <begin position="9"/>
        <end position="26"/>
    </location>
</feature>
<dbReference type="Proteomes" id="UP001482620">
    <property type="component" value="Unassembled WGS sequence"/>
</dbReference>
<dbReference type="PROSITE" id="PS51257">
    <property type="entry name" value="PROKAR_LIPOPROTEIN"/>
    <property type="match status" value="1"/>
</dbReference>
<organism evidence="2 3">
    <name type="scientific">Ilyodon furcidens</name>
    <name type="common">goldbreast splitfin</name>
    <dbReference type="NCBI Taxonomy" id="33524"/>
    <lineage>
        <taxon>Eukaryota</taxon>
        <taxon>Metazoa</taxon>
        <taxon>Chordata</taxon>
        <taxon>Craniata</taxon>
        <taxon>Vertebrata</taxon>
        <taxon>Euteleostomi</taxon>
        <taxon>Actinopterygii</taxon>
        <taxon>Neopterygii</taxon>
        <taxon>Teleostei</taxon>
        <taxon>Neoteleostei</taxon>
        <taxon>Acanthomorphata</taxon>
        <taxon>Ovalentaria</taxon>
        <taxon>Atherinomorphae</taxon>
        <taxon>Cyprinodontiformes</taxon>
        <taxon>Goodeidae</taxon>
        <taxon>Ilyodon</taxon>
    </lineage>
</organism>
<evidence type="ECO:0000313" key="2">
    <source>
        <dbReference type="EMBL" id="MEQ2257612.1"/>
    </source>
</evidence>
<comment type="caution">
    <text evidence="2">The sequence shown here is derived from an EMBL/GenBank/DDBJ whole genome shotgun (WGS) entry which is preliminary data.</text>
</comment>
<evidence type="ECO:0000256" key="1">
    <source>
        <dbReference type="SAM" id="Phobius"/>
    </source>
</evidence>
<protein>
    <submittedName>
        <fullName evidence="2">Uncharacterized protein</fullName>
    </submittedName>
</protein>
<keyword evidence="3" id="KW-1185">Reference proteome</keyword>
<proteinExistence type="predicted"/>